<feature type="compositionally biased region" description="Basic and acidic residues" evidence="1">
    <location>
        <begin position="1"/>
        <end position="11"/>
    </location>
</feature>
<proteinExistence type="predicted"/>
<evidence type="ECO:0000259" key="2">
    <source>
        <dbReference type="PROSITE" id="PS51140"/>
    </source>
</evidence>
<feature type="compositionally biased region" description="Low complexity" evidence="1">
    <location>
        <begin position="382"/>
        <end position="392"/>
    </location>
</feature>
<reference evidence="3 4" key="1">
    <citation type="submission" date="2023-08" db="EMBL/GenBank/DDBJ databases">
        <title>Black Yeasts Isolated from many extreme environments.</title>
        <authorList>
            <person name="Coleine C."/>
            <person name="Stajich J.E."/>
            <person name="Selbmann L."/>
        </authorList>
    </citation>
    <scope>NUCLEOTIDE SEQUENCE [LARGE SCALE GENOMIC DNA]</scope>
    <source>
        <strain evidence="3 4">CCFEE 5885</strain>
    </source>
</reference>
<feature type="domain" description="CUE" evidence="2">
    <location>
        <begin position="85"/>
        <end position="128"/>
    </location>
</feature>
<feature type="compositionally biased region" description="Basic and acidic residues" evidence="1">
    <location>
        <begin position="314"/>
        <end position="327"/>
    </location>
</feature>
<feature type="compositionally biased region" description="Polar residues" evidence="1">
    <location>
        <begin position="145"/>
        <end position="155"/>
    </location>
</feature>
<dbReference type="Gene3D" id="1.10.8.10">
    <property type="entry name" value="DNA helicase RuvA subunit, C-terminal domain"/>
    <property type="match status" value="1"/>
</dbReference>
<gene>
    <name evidence="3" type="primary">CUE5</name>
    <name evidence="3" type="ORF">LTR24_001211</name>
</gene>
<dbReference type="Proteomes" id="UP001345013">
    <property type="component" value="Unassembled WGS sequence"/>
</dbReference>
<evidence type="ECO:0000313" key="4">
    <source>
        <dbReference type="Proteomes" id="UP001345013"/>
    </source>
</evidence>
<accession>A0ABR0KLP4</accession>
<feature type="region of interest" description="Disordered" evidence="1">
    <location>
        <begin position="1"/>
        <end position="101"/>
    </location>
</feature>
<dbReference type="SUPFAM" id="SSF46934">
    <property type="entry name" value="UBA-like"/>
    <property type="match status" value="1"/>
</dbReference>
<dbReference type="InterPro" id="IPR041807">
    <property type="entry name" value="Cue5/Don1_CUE"/>
</dbReference>
<dbReference type="InterPro" id="IPR003892">
    <property type="entry name" value="CUE"/>
</dbReference>
<protein>
    <submittedName>
        <fullName evidence="3">Ubiquitin-binding protein cue5</fullName>
    </submittedName>
</protein>
<evidence type="ECO:0000313" key="3">
    <source>
        <dbReference type="EMBL" id="KAK5100146.1"/>
    </source>
</evidence>
<dbReference type="InterPro" id="IPR009060">
    <property type="entry name" value="UBA-like_sf"/>
</dbReference>
<feature type="compositionally biased region" description="Low complexity" evidence="1">
    <location>
        <begin position="172"/>
        <end position="182"/>
    </location>
</feature>
<name>A0ABR0KLP4_9EURO</name>
<dbReference type="Pfam" id="PF02845">
    <property type="entry name" value="CUE"/>
    <property type="match status" value="1"/>
</dbReference>
<dbReference type="PANTHER" id="PTHR16461:SF5">
    <property type="entry name" value="TOLL-INTERACTING PROTEIN"/>
    <property type="match status" value="1"/>
</dbReference>
<feature type="compositionally biased region" description="Low complexity" evidence="1">
    <location>
        <begin position="13"/>
        <end position="23"/>
    </location>
</feature>
<dbReference type="CDD" id="cd14372">
    <property type="entry name" value="CUE_Cue5p_like"/>
    <property type="match status" value="1"/>
</dbReference>
<sequence length="456" mass="50328">MADRGKQKEQDSPDSPVSPVSPVRSTEGHPESPTTAQPLDFDDDDHTTAQTQTPTKMSATDDSSKPNPPPKDEAPPAKPPRPVNPRDQAEQTLREAFPGIDQGVVKAVLIASGGQLEPAFNALLAMSDPDAVQQEQPPAMPPRPTSRQRTNQTQLESDEMYARQLAEHYNNTTPQQTQQTQQKPDRYNSNLPGSRTGRAGAHPNPDDVHWRSFIDGANEFAEEVRESANEILTDDLPEIRDNLKKGFFETQKTVSSWITNFKKSFDDPGDQDVDYTAQNARPAQQQQQRRSGEYGRRSADYNRYDADPQVIDDDFSRLDLKDGEHPPRTSSRPGANPNLFKSDRRESSKGIGRKVSFQEGPPEEITDMYSSSSRSQPRNLQTTGTTSGKSSKWQPLGAVEPSPVGENDPFSLGDSDDEKDAKPITLKDTESDKTNVGAEASVKESDTKKATVEDAK</sequence>
<feature type="compositionally biased region" description="Basic and acidic residues" evidence="1">
    <location>
        <begin position="419"/>
        <end position="433"/>
    </location>
</feature>
<feature type="compositionally biased region" description="Low complexity" evidence="1">
    <location>
        <begin position="277"/>
        <end position="289"/>
    </location>
</feature>
<feature type="compositionally biased region" description="Basic and acidic residues" evidence="1">
    <location>
        <begin position="441"/>
        <end position="456"/>
    </location>
</feature>
<dbReference type="PANTHER" id="PTHR16461">
    <property type="entry name" value="TOLL-INTERACTING PROTEIN"/>
    <property type="match status" value="1"/>
</dbReference>
<keyword evidence="4" id="KW-1185">Reference proteome</keyword>
<organism evidence="3 4">
    <name type="scientific">Lithohypha guttulata</name>
    <dbReference type="NCBI Taxonomy" id="1690604"/>
    <lineage>
        <taxon>Eukaryota</taxon>
        <taxon>Fungi</taxon>
        <taxon>Dikarya</taxon>
        <taxon>Ascomycota</taxon>
        <taxon>Pezizomycotina</taxon>
        <taxon>Eurotiomycetes</taxon>
        <taxon>Chaetothyriomycetidae</taxon>
        <taxon>Chaetothyriales</taxon>
        <taxon>Trichomeriaceae</taxon>
        <taxon>Lithohypha</taxon>
    </lineage>
</organism>
<dbReference type="PROSITE" id="PS51140">
    <property type="entry name" value="CUE"/>
    <property type="match status" value="1"/>
</dbReference>
<dbReference type="EMBL" id="JAVRRG010000008">
    <property type="protein sequence ID" value="KAK5100146.1"/>
    <property type="molecule type" value="Genomic_DNA"/>
</dbReference>
<evidence type="ECO:0000256" key="1">
    <source>
        <dbReference type="SAM" id="MobiDB-lite"/>
    </source>
</evidence>
<comment type="caution">
    <text evidence="3">The sequence shown here is derived from an EMBL/GenBank/DDBJ whole genome shotgun (WGS) entry which is preliminary data.</text>
</comment>
<dbReference type="SMART" id="SM00546">
    <property type="entry name" value="CUE"/>
    <property type="match status" value="1"/>
</dbReference>
<feature type="compositionally biased region" description="Polar residues" evidence="1">
    <location>
        <begin position="368"/>
        <end position="381"/>
    </location>
</feature>
<feature type="compositionally biased region" description="Basic and acidic residues" evidence="1">
    <location>
        <begin position="290"/>
        <end position="306"/>
    </location>
</feature>
<feature type="region of interest" description="Disordered" evidence="1">
    <location>
        <begin position="261"/>
        <end position="456"/>
    </location>
</feature>
<feature type="region of interest" description="Disordered" evidence="1">
    <location>
        <begin position="127"/>
        <end position="212"/>
    </location>
</feature>